<dbReference type="Proteomes" id="UP000789572">
    <property type="component" value="Unassembled WGS sequence"/>
</dbReference>
<name>A0A9N9GIS1_9GLOM</name>
<organism evidence="1 2">
    <name type="scientific">Paraglomus occultum</name>
    <dbReference type="NCBI Taxonomy" id="144539"/>
    <lineage>
        <taxon>Eukaryota</taxon>
        <taxon>Fungi</taxon>
        <taxon>Fungi incertae sedis</taxon>
        <taxon>Mucoromycota</taxon>
        <taxon>Glomeromycotina</taxon>
        <taxon>Glomeromycetes</taxon>
        <taxon>Paraglomerales</taxon>
        <taxon>Paraglomeraceae</taxon>
        <taxon>Paraglomus</taxon>
    </lineage>
</organism>
<comment type="caution">
    <text evidence="1">The sequence shown here is derived from an EMBL/GenBank/DDBJ whole genome shotgun (WGS) entry which is preliminary data.</text>
</comment>
<protein>
    <submittedName>
        <fullName evidence="1">9650_t:CDS:1</fullName>
    </submittedName>
</protein>
<dbReference type="OrthoDB" id="2380925at2759"/>
<dbReference type="AlphaFoldDB" id="A0A9N9GIS1"/>
<proteinExistence type="predicted"/>
<sequence length="202" mass="23727">MDVYTPEEWHEYCKMPQVRIGETPAKKLIRFPVGSSSAPEIGIAICFSCDRLVYTGQRKKNIGNYNHIETEKHWKFSCTGNNNYCGVNYEEYLKIKQECNSGYYDNKYALHRYELWKCNAIGRLERAREIGKKIQRKIVEYLPALMEKLYMFTNIRAEMRCGVPLQISNVPTQREILSYVSNFKALFQPKRMYRGSSFAQSQ</sequence>
<accession>A0A9N9GIS1</accession>
<keyword evidence="2" id="KW-1185">Reference proteome</keyword>
<dbReference type="EMBL" id="CAJVPJ010001824">
    <property type="protein sequence ID" value="CAG8604919.1"/>
    <property type="molecule type" value="Genomic_DNA"/>
</dbReference>
<evidence type="ECO:0000313" key="1">
    <source>
        <dbReference type="EMBL" id="CAG8604919.1"/>
    </source>
</evidence>
<evidence type="ECO:0000313" key="2">
    <source>
        <dbReference type="Proteomes" id="UP000789572"/>
    </source>
</evidence>
<reference evidence="1" key="1">
    <citation type="submission" date="2021-06" db="EMBL/GenBank/DDBJ databases">
        <authorList>
            <person name="Kallberg Y."/>
            <person name="Tangrot J."/>
            <person name="Rosling A."/>
        </authorList>
    </citation>
    <scope>NUCLEOTIDE SEQUENCE</scope>
    <source>
        <strain evidence="1">IA702</strain>
    </source>
</reference>
<gene>
    <name evidence="1" type="ORF">POCULU_LOCUS7661</name>
</gene>